<dbReference type="KEGG" id="emc:129343487"/>
<keyword evidence="3" id="KW-1003">Cell membrane</keyword>
<dbReference type="InterPro" id="IPR000276">
    <property type="entry name" value="GPCR_Rhodpsn"/>
</dbReference>
<evidence type="ECO:0000256" key="8">
    <source>
        <dbReference type="ARBA" id="ARBA00023157"/>
    </source>
</evidence>
<organism evidence="17 18">
    <name type="scientific">Eublepharis macularius</name>
    <name type="common">Leopard gecko</name>
    <name type="synonym">Cyrtodactylus macularius</name>
    <dbReference type="NCBI Taxonomy" id="481883"/>
    <lineage>
        <taxon>Eukaryota</taxon>
        <taxon>Metazoa</taxon>
        <taxon>Chordata</taxon>
        <taxon>Craniata</taxon>
        <taxon>Vertebrata</taxon>
        <taxon>Euteleostomi</taxon>
        <taxon>Lepidosauria</taxon>
        <taxon>Squamata</taxon>
        <taxon>Bifurcata</taxon>
        <taxon>Gekkota</taxon>
        <taxon>Eublepharidae</taxon>
        <taxon>Eublepharinae</taxon>
        <taxon>Eublepharis</taxon>
    </lineage>
</organism>
<dbReference type="Proteomes" id="UP001190640">
    <property type="component" value="Chromosome 15"/>
</dbReference>
<keyword evidence="9 14" id="KW-0675">Receptor</keyword>
<feature type="transmembrane region" description="Helical" evidence="15">
    <location>
        <begin position="177"/>
        <end position="202"/>
    </location>
</feature>
<dbReference type="SUPFAM" id="SSF81321">
    <property type="entry name" value="Family A G protein-coupled receptor-like"/>
    <property type="match status" value="1"/>
</dbReference>
<evidence type="ECO:0000256" key="9">
    <source>
        <dbReference type="ARBA" id="ARBA00023170"/>
    </source>
</evidence>
<dbReference type="GeneID" id="129343487"/>
<dbReference type="RefSeq" id="XP_054855690.1">
    <property type="nucleotide sequence ID" value="XM_054999715.1"/>
</dbReference>
<feature type="transmembrane region" description="Helical" evidence="15">
    <location>
        <begin position="83"/>
        <end position="102"/>
    </location>
</feature>
<keyword evidence="8" id="KW-1015">Disulfide bond</keyword>
<keyword evidence="17" id="KW-1185">Reference proteome</keyword>
<dbReference type="PRINTS" id="PR01905">
    <property type="entry name" value="FATTYACIDR"/>
</dbReference>
<dbReference type="InterPro" id="IPR013312">
    <property type="entry name" value="GPR40-rel_orph"/>
</dbReference>
<keyword evidence="10" id="KW-0325">Glycoprotein</keyword>
<keyword evidence="11 14" id="KW-0807">Transducer</keyword>
<feature type="transmembrane region" description="Helical" evidence="15">
    <location>
        <begin position="123"/>
        <end position="146"/>
    </location>
</feature>
<name>A0AA97KGK7_EUBMA</name>
<dbReference type="InterPro" id="IPR017452">
    <property type="entry name" value="GPCR_Rhodpsn_7TM"/>
</dbReference>
<evidence type="ECO:0000256" key="6">
    <source>
        <dbReference type="ARBA" id="ARBA00023040"/>
    </source>
</evidence>
<comment type="function">
    <text evidence="13">G-protein coupled receptor for medium and long chain saturated and unsaturated fatty acids that plays an important role in glucose homeostasis. Fatty acid binding increases glucose-stimulated insulin secretion, and may also enhance the secretion of glucagon-like peptide 1 (GLP-1). May also play a role in bone homeostasis; receptor signaling activates pathways that inhibit osteoclast differentiation. Ligand binding leads to a conformation change that triggers signaling via G-proteins that activate phospholipase C, leading to an increase of the intracellular calcium concentration. Seems to act through a G(q) and G(i)-mediated pathway. Mediates the anti-inflammatory effects of omega-3 polyunsaturated fatty acids (PUFAs) via inhibition of NLRP3 inflammasome activation.</text>
</comment>
<comment type="subcellular location">
    <subcellularLocation>
        <location evidence="1">Cell membrane</location>
        <topology evidence="1">Multi-pass membrane protein</topology>
    </subcellularLocation>
</comment>
<reference evidence="18" key="1">
    <citation type="submission" date="2025-08" db="UniProtKB">
        <authorList>
            <consortium name="RefSeq"/>
        </authorList>
    </citation>
    <scope>IDENTIFICATION</scope>
    <source>
        <tissue evidence="18">Blood</tissue>
    </source>
</reference>
<keyword evidence="4 14" id="KW-0812">Transmembrane</keyword>
<evidence type="ECO:0000256" key="5">
    <source>
        <dbReference type="ARBA" id="ARBA00022989"/>
    </source>
</evidence>
<dbReference type="PANTHER" id="PTHR45822:SF5">
    <property type="entry name" value="FREE FATTY ACID RECEPTOR 2"/>
    <property type="match status" value="1"/>
</dbReference>
<dbReference type="FunFam" id="1.20.1070.10:FF:000173">
    <property type="entry name" value="Free fatty acid receptor 1"/>
    <property type="match status" value="1"/>
</dbReference>
<dbReference type="PROSITE" id="PS50262">
    <property type="entry name" value="G_PROTEIN_RECEP_F1_2"/>
    <property type="match status" value="1"/>
</dbReference>
<dbReference type="Pfam" id="PF00001">
    <property type="entry name" value="7tm_1"/>
    <property type="match status" value="1"/>
</dbReference>
<keyword evidence="6 14" id="KW-0297">G-protein coupled receptor</keyword>
<evidence type="ECO:0000256" key="12">
    <source>
        <dbReference type="ARBA" id="ARBA00033166"/>
    </source>
</evidence>
<accession>A0AA97KGK7</accession>
<dbReference type="PANTHER" id="PTHR45822">
    <property type="entry name" value="FREE FATTY ACID RECEPTOR 2-RELATED"/>
    <property type="match status" value="1"/>
</dbReference>
<feature type="transmembrane region" description="Helical" evidence="15">
    <location>
        <begin position="12"/>
        <end position="33"/>
    </location>
</feature>
<comment type="similarity">
    <text evidence="14">Belongs to the G-protein coupled receptor 1 family.</text>
</comment>
<dbReference type="Gene3D" id="1.20.1070.10">
    <property type="entry name" value="Rhodopsin 7-helix transmembrane proteins"/>
    <property type="match status" value="1"/>
</dbReference>
<dbReference type="CDD" id="cd15170">
    <property type="entry name" value="7tmA_FFAR2_FFAR3"/>
    <property type="match status" value="1"/>
</dbReference>
<dbReference type="PROSITE" id="PS00237">
    <property type="entry name" value="G_PROTEIN_RECEP_F1_1"/>
    <property type="match status" value="1"/>
</dbReference>
<feature type="transmembrane region" description="Helical" evidence="15">
    <location>
        <begin position="45"/>
        <end position="63"/>
    </location>
</feature>
<evidence type="ECO:0000313" key="18">
    <source>
        <dbReference type="RefSeq" id="XP_054855690.1"/>
    </source>
</evidence>
<feature type="domain" description="G-protein coupled receptors family 1 profile" evidence="16">
    <location>
        <begin position="24"/>
        <end position="275"/>
    </location>
</feature>
<dbReference type="GO" id="GO:0004930">
    <property type="term" value="F:G protein-coupled receptor activity"/>
    <property type="evidence" value="ECO:0007669"/>
    <property type="project" value="UniProtKB-KW"/>
</dbReference>
<dbReference type="InterPro" id="IPR013313">
    <property type="entry name" value="GPR40_recept_FA"/>
</dbReference>
<evidence type="ECO:0000259" key="16">
    <source>
        <dbReference type="PROSITE" id="PS50262"/>
    </source>
</evidence>
<dbReference type="PRINTS" id="PR01904">
    <property type="entry name" value="GPR40FAMILY"/>
</dbReference>
<evidence type="ECO:0000256" key="4">
    <source>
        <dbReference type="ARBA" id="ARBA00022692"/>
    </source>
</evidence>
<evidence type="ECO:0000256" key="10">
    <source>
        <dbReference type="ARBA" id="ARBA00023180"/>
    </source>
</evidence>
<sequence length="341" mass="38338">MDLLPHNTLVLTVYVFAFLTGLPSNLLAIYTFVLKVRQKPAPIDILLLNLTISDIILLLFLPFKMVEAASGMTWPLPDFLCPLTGFCYYSSIYISTLFLTAVSVERYLGVAYPIKYKLNRRPAYAVVASVAFWLLACSHCSIVYIVQYQVVDANETIPSPSNVSKCYEKFSPSQLRILLPVRLELCISLFCLPFLVTLFCYVNLIRILTSLPNIQARRKQRAVGLAVATLLNFAICFAPYNISHIVGFIQNQSPPWRVYALLLSTLNASLDPAIFYFSSTAIQQTFARCFAGMGRKLQVFMPRRYWLCVACCDTEGENNGIEKSSISNLGEPATERIGMKR</sequence>
<evidence type="ECO:0000256" key="11">
    <source>
        <dbReference type="ARBA" id="ARBA00023224"/>
    </source>
</evidence>
<keyword evidence="5 15" id="KW-1133">Transmembrane helix</keyword>
<dbReference type="GO" id="GO:0071398">
    <property type="term" value="P:cellular response to fatty acid"/>
    <property type="evidence" value="ECO:0007669"/>
    <property type="project" value="TreeGrafter"/>
</dbReference>
<dbReference type="AlphaFoldDB" id="A0AA97KGK7"/>
<evidence type="ECO:0000256" key="15">
    <source>
        <dbReference type="SAM" id="Phobius"/>
    </source>
</evidence>
<gene>
    <name evidence="18" type="primary">LOC129343487</name>
</gene>
<evidence type="ECO:0000313" key="17">
    <source>
        <dbReference type="Proteomes" id="UP001190640"/>
    </source>
</evidence>
<dbReference type="GO" id="GO:0005886">
    <property type="term" value="C:plasma membrane"/>
    <property type="evidence" value="ECO:0007669"/>
    <property type="project" value="UniProtKB-SubCell"/>
</dbReference>
<feature type="transmembrane region" description="Helical" evidence="15">
    <location>
        <begin position="258"/>
        <end position="278"/>
    </location>
</feature>
<evidence type="ECO:0000256" key="14">
    <source>
        <dbReference type="RuleBase" id="RU000688"/>
    </source>
</evidence>
<feature type="transmembrane region" description="Helical" evidence="15">
    <location>
        <begin position="223"/>
        <end position="246"/>
    </location>
</feature>
<evidence type="ECO:0000256" key="13">
    <source>
        <dbReference type="ARBA" id="ARBA00045206"/>
    </source>
</evidence>
<protein>
    <recommendedName>
        <fullName evidence="2">Free fatty acid receptor 1</fullName>
    </recommendedName>
    <alternativeName>
        <fullName evidence="12">G-protein coupled receptor 40</fullName>
    </alternativeName>
</protein>
<evidence type="ECO:0000256" key="2">
    <source>
        <dbReference type="ARBA" id="ARBA00021527"/>
    </source>
</evidence>
<dbReference type="PRINTS" id="PR00237">
    <property type="entry name" value="GPCRRHODOPSN"/>
</dbReference>
<keyword evidence="7 15" id="KW-0472">Membrane</keyword>
<proteinExistence type="inferred from homology"/>
<evidence type="ECO:0000256" key="1">
    <source>
        <dbReference type="ARBA" id="ARBA00004651"/>
    </source>
</evidence>
<evidence type="ECO:0000256" key="3">
    <source>
        <dbReference type="ARBA" id="ARBA00022475"/>
    </source>
</evidence>
<evidence type="ECO:0000256" key="7">
    <source>
        <dbReference type="ARBA" id="ARBA00023136"/>
    </source>
</evidence>